<organism evidence="10 11">
    <name type="scientific">Streptococcus massiliensis</name>
    <dbReference type="NCBI Taxonomy" id="313439"/>
    <lineage>
        <taxon>Bacteria</taxon>
        <taxon>Bacillati</taxon>
        <taxon>Bacillota</taxon>
        <taxon>Bacilli</taxon>
        <taxon>Lactobacillales</taxon>
        <taxon>Streptococcaceae</taxon>
        <taxon>Streptococcus</taxon>
    </lineage>
</organism>
<evidence type="ECO:0000313" key="11">
    <source>
        <dbReference type="Proteomes" id="UP000254634"/>
    </source>
</evidence>
<keyword evidence="3" id="KW-1003">Cell membrane</keyword>
<dbReference type="InterPro" id="IPR036259">
    <property type="entry name" value="MFS_trans_sf"/>
</dbReference>
<dbReference type="InterPro" id="IPR024989">
    <property type="entry name" value="MFS_assoc_dom"/>
</dbReference>
<feature type="transmembrane region" description="Helical" evidence="8">
    <location>
        <begin position="269"/>
        <end position="286"/>
    </location>
</feature>
<feature type="transmembrane region" description="Helical" evidence="8">
    <location>
        <begin position="46"/>
        <end position="66"/>
    </location>
</feature>
<dbReference type="InterPro" id="IPR020846">
    <property type="entry name" value="MFS_dom"/>
</dbReference>
<evidence type="ECO:0000256" key="7">
    <source>
        <dbReference type="ARBA" id="ARBA00023136"/>
    </source>
</evidence>
<dbReference type="STRING" id="1123307.GCA_000380065_01529"/>
<comment type="subcellular location">
    <subcellularLocation>
        <location evidence="1">Cell inner membrane</location>
        <topology evidence="1">Multi-pass membrane protein</topology>
    </subcellularLocation>
</comment>
<keyword evidence="10" id="KW-0762">Sugar transport</keyword>
<evidence type="ECO:0000256" key="2">
    <source>
        <dbReference type="ARBA" id="ARBA00022448"/>
    </source>
</evidence>
<feature type="transmembrane region" description="Helical" evidence="8">
    <location>
        <begin position="73"/>
        <end position="90"/>
    </location>
</feature>
<dbReference type="EMBL" id="UHFR01000005">
    <property type="protein sequence ID" value="SUN76837.1"/>
    <property type="molecule type" value="Genomic_DNA"/>
</dbReference>
<keyword evidence="4" id="KW-0997">Cell inner membrane</keyword>
<feature type="transmembrane region" description="Helical" evidence="8">
    <location>
        <begin position="298"/>
        <end position="317"/>
    </location>
</feature>
<evidence type="ECO:0000256" key="8">
    <source>
        <dbReference type="SAM" id="Phobius"/>
    </source>
</evidence>
<evidence type="ECO:0000259" key="9">
    <source>
        <dbReference type="PROSITE" id="PS50850"/>
    </source>
</evidence>
<protein>
    <submittedName>
        <fullName evidence="10">Putative major facilitator superfamily sugar transporter</fullName>
    </submittedName>
</protein>
<dbReference type="OrthoDB" id="1650886at2"/>
<dbReference type="PANTHER" id="PTHR23522">
    <property type="entry name" value="BLL5896 PROTEIN"/>
    <property type="match status" value="1"/>
</dbReference>
<evidence type="ECO:0000256" key="1">
    <source>
        <dbReference type="ARBA" id="ARBA00004429"/>
    </source>
</evidence>
<accession>A0A380L0C6</accession>
<dbReference type="RefSeq" id="WP_018372243.1">
    <property type="nucleotide sequence ID" value="NZ_UHFR01000005.1"/>
</dbReference>
<dbReference type="GO" id="GO:0030395">
    <property type="term" value="F:lactose binding"/>
    <property type="evidence" value="ECO:0007669"/>
    <property type="project" value="TreeGrafter"/>
</dbReference>
<feature type="transmembrane region" description="Helical" evidence="8">
    <location>
        <begin position="155"/>
        <end position="175"/>
    </location>
</feature>
<evidence type="ECO:0000256" key="3">
    <source>
        <dbReference type="ARBA" id="ARBA00022475"/>
    </source>
</evidence>
<dbReference type="Proteomes" id="UP000254634">
    <property type="component" value="Unassembled WGS sequence"/>
</dbReference>
<reference evidence="10" key="1">
    <citation type="submission" date="2018-06" db="EMBL/GenBank/DDBJ databases">
        <authorList>
            <consortium name="Pathogen Informatics"/>
            <person name="Doyle S."/>
        </authorList>
    </citation>
    <scope>NUCLEOTIDE SEQUENCE [LARGE SCALE GENOMIC DNA]</scope>
    <source>
        <strain evidence="10">NCTC13765</strain>
    </source>
</reference>
<keyword evidence="6 8" id="KW-1133">Transmembrane helix</keyword>
<dbReference type="GO" id="GO:0005886">
    <property type="term" value="C:plasma membrane"/>
    <property type="evidence" value="ECO:0007669"/>
    <property type="project" value="UniProtKB-SubCell"/>
</dbReference>
<gene>
    <name evidence="10" type="ORF">NCTC13765_01337</name>
</gene>
<feature type="transmembrane region" description="Helical" evidence="8">
    <location>
        <begin position="12"/>
        <end position="34"/>
    </location>
</feature>
<feature type="transmembrane region" description="Helical" evidence="8">
    <location>
        <begin position="359"/>
        <end position="377"/>
    </location>
</feature>
<sequence>MSTRYRNSYFAYFLMYNFYFLSWSLFSTLISVYMMDKGFKATDVSIVVSVSFLTSMLAQPIIGNLVDRLGLKPVTLVSFVVVILGGIFFMNATSLWALIMGYSLVLTLINGINPVMDMLAAQSPFTFGKIRIWGTIGYALGAQLAGLIYKNIAPQAIFIVFLATMILSVLGVLGIEPAHDRVQKGAQTVEDGSIFSHILTNKTYLFYLLIMLLSSGVTNTGHTYIPSMLEHGGLSVDLASTIVSIAVICESPLIFFSYLFMDKFSSKKLLFVPLVIIALQYLIYSLNCGLSSKIMMTLIAKHAASSLLFMVNLKIVASLIDKKYMVTALALVQTARSLGAIFIQNIAGSLLDNYGYTQMNLFLTAVMILVIILVLLLKIPKGPKYSLFN</sequence>
<keyword evidence="11" id="KW-1185">Reference proteome</keyword>
<dbReference type="Gene3D" id="1.20.1250.20">
    <property type="entry name" value="MFS general substrate transporter like domains"/>
    <property type="match status" value="2"/>
</dbReference>
<name>A0A380L0C6_9STRE</name>
<evidence type="ECO:0000256" key="6">
    <source>
        <dbReference type="ARBA" id="ARBA00022989"/>
    </source>
</evidence>
<dbReference type="SUPFAM" id="SSF103473">
    <property type="entry name" value="MFS general substrate transporter"/>
    <property type="match status" value="1"/>
</dbReference>
<feature type="domain" description="Major facilitator superfamily (MFS) profile" evidence="9">
    <location>
        <begin position="8"/>
        <end position="383"/>
    </location>
</feature>
<proteinExistence type="predicted"/>
<evidence type="ECO:0000313" key="10">
    <source>
        <dbReference type="EMBL" id="SUN76837.1"/>
    </source>
</evidence>
<dbReference type="Pfam" id="PF12832">
    <property type="entry name" value="MFS_1_like"/>
    <property type="match status" value="1"/>
</dbReference>
<keyword evidence="2" id="KW-0813">Transport</keyword>
<dbReference type="PROSITE" id="PS50850">
    <property type="entry name" value="MFS"/>
    <property type="match status" value="1"/>
</dbReference>
<keyword evidence="5 8" id="KW-0812">Transmembrane</keyword>
<keyword evidence="7 8" id="KW-0472">Membrane</keyword>
<dbReference type="AlphaFoldDB" id="A0A380L0C6"/>
<evidence type="ECO:0000256" key="5">
    <source>
        <dbReference type="ARBA" id="ARBA00022692"/>
    </source>
</evidence>
<dbReference type="PANTHER" id="PTHR23522:SF10">
    <property type="entry name" value="3-PHENYLPROPIONIC ACID TRANSPORTER-RELATED"/>
    <property type="match status" value="1"/>
</dbReference>
<feature type="transmembrane region" description="Helical" evidence="8">
    <location>
        <begin position="132"/>
        <end position="149"/>
    </location>
</feature>
<feature type="transmembrane region" description="Helical" evidence="8">
    <location>
        <begin position="238"/>
        <end position="260"/>
    </location>
</feature>
<evidence type="ECO:0000256" key="4">
    <source>
        <dbReference type="ARBA" id="ARBA00022519"/>
    </source>
</evidence>
<dbReference type="GO" id="GO:0015528">
    <property type="term" value="F:lactose:proton symporter activity"/>
    <property type="evidence" value="ECO:0007669"/>
    <property type="project" value="TreeGrafter"/>
</dbReference>
<feature type="transmembrane region" description="Helical" evidence="8">
    <location>
        <begin position="204"/>
        <end position="226"/>
    </location>
</feature>